<accession>A0A0F9H5R4</accession>
<reference evidence="1" key="1">
    <citation type="journal article" date="2015" name="Nature">
        <title>Complex archaea that bridge the gap between prokaryotes and eukaryotes.</title>
        <authorList>
            <person name="Spang A."/>
            <person name="Saw J.H."/>
            <person name="Jorgensen S.L."/>
            <person name="Zaremba-Niedzwiedzka K."/>
            <person name="Martijn J."/>
            <person name="Lind A.E."/>
            <person name="van Eijk R."/>
            <person name="Schleper C."/>
            <person name="Guy L."/>
            <person name="Ettema T.J."/>
        </authorList>
    </citation>
    <scope>NUCLEOTIDE SEQUENCE</scope>
</reference>
<gene>
    <name evidence="1" type="ORF">LCGC14_1744460</name>
</gene>
<dbReference type="AlphaFoldDB" id="A0A0F9H5R4"/>
<dbReference type="EMBL" id="LAZR01016005">
    <property type="protein sequence ID" value="KKM06385.1"/>
    <property type="molecule type" value="Genomic_DNA"/>
</dbReference>
<protein>
    <submittedName>
        <fullName evidence="1">Uncharacterized protein</fullName>
    </submittedName>
</protein>
<comment type="caution">
    <text evidence="1">The sequence shown here is derived from an EMBL/GenBank/DDBJ whole genome shotgun (WGS) entry which is preliminary data.</text>
</comment>
<proteinExistence type="predicted"/>
<sequence length="66" mass="7481">GMYRVRADYGVVCEHDIENRRSMEITLLPATINDVHEEAIAQIHAHEGTTEIYVEPEPEPEPVPDP</sequence>
<name>A0A0F9H5R4_9ZZZZ</name>
<organism evidence="1">
    <name type="scientific">marine sediment metagenome</name>
    <dbReference type="NCBI Taxonomy" id="412755"/>
    <lineage>
        <taxon>unclassified sequences</taxon>
        <taxon>metagenomes</taxon>
        <taxon>ecological metagenomes</taxon>
    </lineage>
</organism>
<feature type="non-terminal residue" evidence="1">
    <location>
        <position position="1"/>
    </location>
</feature>
<evidence type="ECO:0000313" key="1">
    <source>
        <dbReference type="EMBL" id="KKM06385.1"/>
    </source>
</evidence>